<evidence type="ECO:0000256" key="5">
    <source>
        <dbReference type="ARBA" id="ARBA00022692"/>
    </source>
</evidence>
<dbReference type="CDD" id="cd17335">
    <property type="entry name" value="MFS_MFSD6"/>
    <property type="match status" value="1"/>
</dbReference>
<dbReference type="EMBL" id="APHR01000008">
    <property type="protein sequence ID" value="EMR14060.1"/>
    <property type="molecule type" value="Genomic_DNA"/>
</dbReference>
<evidence type="ECO:0000256" key="3">
    <source>
        <dbReference type="ARBA" id="ARBA00022475"/>
    </source>
</evidence>
<accession>M7PJH8</accession>
<dbReference type="AlphaFoldDB" id="M7PJH8"/>
<dbReference type="GO" id="GO:0030395">
    <property type="term" value="F:lactose binding"/>
    <property type="evidence" value="ECO:0007669"/>
    <property type="project" value="TreeGrafter"/>
</dbReference>
<keyword evidence="11" id="KW-1185">Reference proteome</keyword>
<dbReference type="STRING" id="1286106.MPL1_01677"/>
<feature type="transmembrane region" description="Helical" evidence="8">
    <location>
        <begin position="134"/>
        <end position="153"/>
    </location>
</feature>
<keyword evidence="5 8" id="KW-0812">Transmembrane</keyword>
<dbReference type="OrthoDB" id="9150135at2"/>
<evidence type="ECO:0000259" key="9">
    <source>
        <dbReference type="PROSITE" id="PS50850"/>
    </source>
</evidence>
<dbReference type="InterPro" id="IPR036259">
    <property type="entry name" value="MFS_trans_sf"/>
</dbReference>
<dbReference type="InterPro" id="IPR026032">
    <property type="entry name" value="HcaT-like"/>
</dbReference>
<dbReference type="eggNOG" id="COG2814">
    <property type="taxonomic scope" value="Bacteria"/>
</dbReference>
<evidence type="ECO:0000256" key="4">
    <source>
        <dbReference type="ARBA" id="ARBA00022519"/>
    </source>
</evidence>
<feature type="transmembrane region" description="Helical" evidence="8">
    <location>
        <begin position="12"/>
        <end position="31"/>
    </location>
</feature>
<feature type="transmembrane region" description="Helical" evidence="8">
    <location>
        <begin position="200"/>
        <end position="217"/>
    </location>
</feature>
<evidence type="ECO:0000313" key="10">
    <source>
        <dbReference type="EMBL" id="EMR14060.1"/>
    </source>
</evidence>
<feature type="transmembrane region" description="Helical" evidence="8">
    <location>
        <begin position="292"/>
        <end position="316"/>
    </location>
</feature>
<name>M7PJH8_9GAMM</name>
<keyword evidence="6 8" id="KW-1133">Transmembrane helix</keyword>
<feature type="transmembrane region" description="Helical" evidence="8">
    <location>
        <begin position="159"/>
        <end position="179"/>
    </location>
</feature>
<feature type="transmembrane region" description="Helical" evidence="8">
    <location>
        <begin position="97"/>
        <end position="113"/>
    </location>
</feature>
<evidence type="ECO:0000256" key="1">
    <source>
        <dbReference type="ARBA" id="ARBA00004429"/>
    </source>
</evidence>
<dbReference type="PANTHER" id="PTHR23522">
    <property type="entry name" value="BLL5896 PROTEIN"/>
    <property type="match status" value="1"/>
</dbReference>
<dbReference type="SUPFAM" id="SSF103473">
    <property type="entry name" value="MFS general substrate transporter"/>
    <property type="match status" value="1"/>
</dbReference>
<feature type="domain" description="Major facilitator superfamily (MFS) profile" evidence="9">
    <location>
        <begin position="143"/>
        <end position="393"/>
    </location>
</feature>
<proteinExistence type="predicted"/>
<dbReference type="PROSITE" id="PS50850">
    <property type="entry name" value="MFS"/>
    <property type="match status" value="1"/>
</dbReference>
<comment type="subcellular location">
    <subcellularLocation>
        <location evidence="1">Cell inner membrane</location>
        <topology evidence="1">Multi-pass membrane protein</topology>
    </subcellularLocation>
</comment>
<feature type="transmembrane region" description="Helical" evidence="8">
    <location>
        <begin position="263"/>
        <end position="286"/>
    </location>
</feature>
<organism evidence="10 11">
    <name type="scientific">Methylophaga lonarensis MPL</name>
    <dbReference type="NCBI Taxonomy" id="1286106"/>
    <lineage>
        <taxon>Bacteria</taxon>
        <taxon>Pseudomonadati</taxon>
        <taxon>Pseudomonadota</taxon>
        <taxon>Gammaproteobacteria</taxon>
        <taxon>Thiotrichales</taxon>
        <taxon>Piscirickettsiaceae</taxon>
        <taxon>Methylophaga</taxon>
    </lineage>
</organism>
<dbReference type="PATRIC" id="fig|1286106.3.peg.339"/>
<dbReference type="NCBIfam" id="NF037955">
    <property type="entry name" value="mfs"/>
    <property type="match status" value="1"/>
</dbReference>
<dbReference type="PANTHER" id="PTHR23522:SF10">
    <property type="entry name" value="3-PHENYLPROPIONIC ACID TRANSPORTER-RELATED"/>
    <property type="match status" value="1"/>
</dbReference>
<evidence type="ECO:0000256" key="2">
    <source>
        <dbReference type="ARBA" id="ARBA00022448"/>
    </source>
</evidence>
<dbReference type="Proteomes" id="UP000012019">
    <property type="component" value="Unassembled WGS sequence"/>
</dbReference>
<keyword evidence="2" id="KW-0813">Transport</keyword>
<evidence type="ECO:0000256" key="8">
    <source>
        <dbReference type="SAM" id="Phobius"/>
    </source>
</evidence>
<dbReference type="Pfam" id="PF12832">
    <property type="entry name" value="MFS_1_like"/>
    <property type="match status" value="1"/>
</dbReference>
<keyword evidence="3" id="KW-1003">Cell membrane</keyword>
<comment type="caution">
    <text evidence="10">The sequence shown here is derived from an EMBL/GenBank/DDBJ whole genome shotgun (WGS) entry which is preliminary data.</text>
</comment>
<dbReference type="PIRSF" id="PIRSF004925">
    <property type="entry name" value="HcaT"/>
    <property type="match status" value="1"/>
</dbReference>
<feature type="transmembrane region" description="Helical" evidence="8">
    <location>
        <begin position="237"/>
        <end position="256"/>
    </location>
</feature>
<sequence length="393" mass="44351">MNQSNLPYWRLSGFYFFYFATLGVLVPYWALYLQWEGFSARQIGELTAILLASRIIAPNIWGWIADHHGQRMRIVRIASFAAVLSFAAIFIDQSYLWIATVVLLFSFFWNAALPQFEVTTLQHLGEHSHHYSKIRVWGSVGFIIIVLLLGWLLEKFNAGLVPFALLFSLVGIWLFSLTVPESASRHLSLNHVPLSQLLKQPAVIAFLLICFLAQASHGPYYTFYTIYLEQYGYSRSLIGQLWALGVIAEVAIFLLMHRWLPRYGLMLVLMISLLLSVVRWLLIGLFPEQLPLLIIAQLLHAASFGTYHAVAIAWIHQHFTGRNQGRGQALYSSVSFGAGGAAGSLISGYWWESPGPLATFMLAALASAVAFAIAFFWLNKAESDTNYRSTRRH</sequence>
<keyword evidence="4" id="KW-0997">Cell inner membrane</keyword>
<feature type="transmembrane region" description="Helical" evidence="8">
    <location>
        <begin position="328"/>
        <end position="351"/>
    </location>
</feature>
<protein>
    <submittedName>
        <fullName evidence="10">Nucleoside:H+ symporter:Major facilitator superfamily protein</fullName>
    </submittedName>
</protein>
<evidence type="ECO:0000256" key="7">
    <source>
        <dbReference type="ARBA" id="ARBA00023136"/>
    </source>
</evidence>
<dbReference type="InterPro" id="IPR020846">
    <property type="entry name" value="MFS_dom"/>
</dbReference>
<feature type="transmembrane region" description="Helical" evidence="8">
    <location>
        <begin position="74"/>
        <end position="91"/>
    </location>
</feature>
<evidence type="ECO:0000313" key="11">
    <source>
        <dbReference type="Proteomes" id="UP000012019"/>
    </source>
</evidence>
<dbReference type="GO" id="GO:0015528">
    <property type="term" value="F:lactose:proton symporter activity"/>
    <property type="evidence" value="ECO:0007669"/>
    <property type="project" value="TreeGrafter"/>
</dbReference>
<feature type="transmembrane region" description="Helical" evidence="8">
    <location>
        <begin position="43"/>
        <end position="62"/>
    </location>
</feature>
<evidence type="ECO:0000256" key="6">
    <source>
        <dbReference type="ARBA" id="ARBA00022989"/>
    </source>
</evidence>
<dbReference type="InterPro" id="IPR024989">
    <property type="entry name" value="MFS_assoc_dom"/>
</dbReference>
<dbReference type="GO" id="GO:0005886">
    <property type="term" value="C:plasma membrane"/>
    <property type="evidence" value="ECO:0007669"/>
    <property type="project" value="UniProtKB-SubCell"/>
</dbReference>
<dbReference type="RefSeq" id="WP_009725387.1">
    <property type="nucleotide sequence ID" value="NZ_APHR01000008.1"/>
</dbReference>
<reference evidence="10 11" key="1">
    <citation type="journal article" date="2013" name="Genome Announc.">
        <title>Draft Genome Sequence of Methylophaga lonarensis MPLT, a Haloalkaliphilic (Non-Methane-Utilizing) Methylotroph.</title>
        <authorList>
            <person name="Shetty S.A."/>
            <person name="Marathe N.P."/>
            <person name="Munot H."/>
            <person name="Antony C.P."/>
            <person name="Dhotre D.P."/>
            <person name="Murrell J.C."/>
            <person name="Shouche Y.S."/>
        </authorList>
    </citation>
    <scope>NUCLEOTIDE SEQUENCE [LARGE SCALE GENOMIC DNA]</scope>
    <source>
        <strain evidence="10 11">MPL</strain>
    </source>
</reference>
<feature type="transmembrane region" description="Helical" evidence="8">
    <location>
        <begin position="357"/>
        <end position="378"/>
    </location>
</feature>
<keyword evidence="7 8" id="KW-0472">Membrane</keyword>
<gene>
    <name evidence="10" type="ORF">MPL1_01677</name>
</gene>
<dbReference type="Gene3D" id="1.20.1250.20">
    <property type="entry name" value="MFS general substrate transporter like domains"/>
    <property type="match status" value="2"/>
</dbReference>